<feature type="transmembrane region" description="Helical" evidence="12">
    <location>
        <begin position="305"/>
        <end position="326"/>
    </location>
</feature>
<evidence type="ECO:0000256" key="2">
    <source>
        <dbReference type="ARBA" id="ARBA00004370"/>
    </source>
</evidence>
<organism evidence="15 16">
    <name type="scientific">Aureispira anguillae</name>
    <dbReference type="NCBI Taxonomy" id="2864201"/>
    <lineage>
        <taxon>Bacteria</taxon>
        <taxon>Pseudomonadati</taxon>
        <taxon>Bacteroidota</taxon>
        <taxon>Saprospiria</taxon>
        <taxon>Saprospirales</taxon>
        <taxon>Saprospiraceae</taxon>
        <taxon>Aureispira</taxon>
    </lineage>
</organism>
<dbReference type="InterPro" id="IPR006189">
    <property type="entry name" value="CHASE_dom"/>
</dbReference>
<dbReference type="SMART" id="SM01079">
    <property type="entry name" value="CHASE"/>
    <property type="match status" value="1"/>
</dbReference>
<evidence type="ECO:0000259" key="14">
    <source>
        <dbReference type="PROSITE" id="PS50839"/>
    </source>
</evidence>
<dbReference type="SMART" id="SM00387">
    <property type="entry name" value="HATPase_c"/>
    <property type="match status" value="1"/>
</dbReference>
<evidence type="ECO:0000256" key="12">
    <source>
        <dbReference type="SAM" id="Phobius"/>
    </source>
</evidence>
<gene>
    <name evidence="15" type="ORF">AsAng_0006780</name>
</gene>
<dbReference type="GO" id="GO:0005524">
    <property type="term" value="F:ATP binding"/>
    <property type="evidence" value="ECO:0007669"/>
    <property type="project" value="UniProtKB-KW"/>
</dbReference>
<dbReference type="PANTHER" id="PTHR41523:SF8">
    <property type="entry name" value="ETHYLENE RESPONSE SENSOR PROTEIN"/>
    <property type="match status" value="1"/>
</dbReference>
<dbReference type="InterPro" id="IPR042240">
    <property type="entry name" value="CHASE_sf"/>
</dbReference>
<evidence type="ECO:0000256" key="10">
    <source>
        <dbReference type="ARBA" id="ARBA00022989"/>
    </source>
</evidence>
<evidence type="ECO:0000256" key="4">
    <source>
        <dbReference type="ARBA" id="ARBA00022553"/>
    </source>
</evidence>
<keyword evidence="11 12" id="KW-0472">Membrane</keyword>
<evidence type="ECO:0000313" key="16">
    <source>
        <dbReference type="Proteomes" id="UP001060919"/>
    </source>
</evidence>
<evidence type="ECO:0000313" key="15">
    <source>
        <dbReference type="EMBL" id="BDS09973.1"/>
    </source>
</evidence>
<keyword evidence="8" id="KW-0418">Kinase</keyword>
<dbReference type="GO" id="GO:0004673">
    <property type="term" value="F:protein histidine kinase activity"/>
    <property type="evidence" value="ECO:0007669"/>
    <property type="project" value="UniProtKB-EC"/>
</dbReference>
<dbReference type="GO" id="GO:0016020">
    <property type="term" value="C:membrane"/>
    <property type="evidence" value="ECO:0007669"/>
    <property type="project" value="UniProtKB-SubCell"/>
</dbReference>
<dbReference type="SUPFAM" id="SSF55874">
    <property type="entry name" value="ATPase domain of HSP90 chaperone/DNA topoisomerase II/histidine kinase"/>
    <property type="match status" value="1"/>
</dbReference>
<comment type="subcellular location">
    <subcellularLocation>
        <location evidence="2">Membrane</location>
    </subcellularLocation>
</comment>
<evidence type="ECO:0000256" key="3">
    <source>
        <dbReference type="ARBA" id="ARBA00012438"/>
    </source>
</evidence>
<dbReference type="Pfam" id="PF03924">
    <property type="entry name" value="CHASE"/>
    <property type="match status" value="1"/>
</dbReference>
<dbReference type="Gene3D" id="3.30.565.10">
    <property type="entry name" value="Histidine kinase-like ATPase, C-terminal domain"/>
    <property type="match status" value="1"/>
</dbReference>
<dbReference type="RefSeq" id="WP_264791319.1">
    <property type="nucleotide sequence ID" value="NZ_AP026867.1"/>
</dbReference>
<keyword evidence="9" id="KW-0067">ATP-binding</keyword>
<dbReference type="Pfam" id="PF02518">
    <property type="entry name" value="HATPase_c"/>
    <property type="match status" value="1"/>
</dbReference>
<proteinExistence type="predicted"/>
<dbReference type="InterPro" id="IPR011495">
    <property type="entry name" value="Sig_transdc_His_kin_sub2_dim/P"/>
</dbReference>
<dbReference type="InterPro" id="IPR005467">
    <property type="entry name" value="His_kinase_dom"/>
</dbReference>
<dbReference type="PROSITE" id="PS50839">
    <property type="entry name" value="CHASE"/>
    <property type="match status" value="1"/>
</dbReference>
<dbReference type="Proteomes" id="UP001060919">
    <property type="component" value="Chromosome"/>
</dbReference>
<evidence type="ECO:0000256" key="1">
    <source>
        <dbReference type="ARBA" id="ARBA00000085"/>
    </source>
</evidence>
<dbReference type="Gene3D" id="3.30.450.20">
    <property type="entry name" value="PAS domain"/>
    <property type="match status" value="1"/>
</dbReference>
<feature type="domain" description="Histidine kinase" evidence="13">
    <location>
        <begin position="356"/>
        <end position="552"/>
    </location>
</feature>
<keyword evidence="5" id="KW-0808">Transferase</keyword>
<dbReference type="EC" id="2.7.13.3" evidence="3"/>
<dbReference type="InterPro" id="IPR003594">
    <property type="entry name" value="HATPase_dom"/>
</dbReference>
<accession>A0A915YBH6</accession>
<dbReference type="Pfam" id="PF07568">
    <property type="entry name" value="HisKA_2"/>
    <property type="match status" value="1"/>
</dbReference>
<keyword evidence="6 12" id="KW-0812">Transmembrane</keyword>
<comment type="catalytic activity">
    <reaction evidence="1">
        <text>ATP + protein L-histidine = ADP + protein N-phospho-L-histidine.</text>
        <dbReference type="EC" id="2.7.13.3"/>
    </reaction>
</comment>
<dbReference type="PANTHER" id="PTHR41523">
    <property type="entry name" value="TWO-COMPONENT SYSTEM SENSOR PROTEIN"/>
    <property type="match status" value="1"/>
</dbReference>
<dbReference type="AlphaFoldDB" id="A0A915YBH6"/>
<keyword evidence="16" id="KW-1185">Reference proteome</keyword>
<dbReference type="EMBL" id="AP026867">
    <property type="protein sequence ID" value="BDS09973.1"/>
    <property type="molecule type" value="Genomic_DNA"/>
</dbReference>
<evidence type="ECO:0000259" key="13">
    <source>
        <dbReference type="PROSITE" id="PS50109"/>
    </source>
</evidence>
<evidence type="ECO:0000256" key="8">
    <source>
        <dbReference type="ARBA" id="ARBA00022777"/>
    </source>
</evidence>
<dbReference type="GO" id="GO:0007165">
    <property type="term" value="P:signal transduction"/>
    <property type="evidence" value="ECO:0007669"/>
    <property type="project" value="UniProtKB-ARBA"/>
</dbReference>
<sequence length="552" mass="62686">MPYTKPNRTTSLFLIPLLGVCISISNFYYINHTQITSNKKCIEQAITETQKKLDQELGKITLAISSLQVLFETADTINREIFDNFTMPFIKNLPGVRALEWAPKVSDEFREVYNHSLQAEGFHEHTITEADSQTKKLVPAKQKAAYFPIQFIAPIRLSSFAVGYDLSSNPDRLACIKSSQEKQTIIVSPPLQLLQNASNSRSFLVLKSVQQAEETKGVILGVYNMASFINTALKSELKLLDLLIYDKTADYKTLYTNMDVDWSTISFDKKKWSHHFEITISNRVWSVYYMPKAALTDYPHLPLSYTFLISGVFITFLLTLMVYMNFNSQLSLEQKVKDRTQELDQSNQEQAVLLKEIHHRVKNNLQVITSLLSLQSSNIDDAKIKEIFSVSQYRINTMAILHEELYQADNLSKIGYSQYLKKLVDYLIISIKGNNHNITLDIKAPKDLKLNLDTAIPLGLLINEILTNALKYGIPKQTKGTIHIQIIPLTAPNFQLLIGDNGLGFSDEINHRTTKSLGLKLIHQLARQLNGSIKKVPQKEGTSYTILFQEIG</sequence>
<feature type="domain" description="CHASE" evidence="14">
    <location>
        <begin position="73"/>
        <end position="235"/>
    </location>
</feature>
<protein>
    <recommendedName>
        <fullName evidence="3">histidine kinase</fullName>
        <ecNumber evidence="3">2.7.13.3</ecNumber>
    </recommendedName>
</protein>
<feature type="transmembrane region" description="Helical" evidence="12">
    <location>
        <begin position="12"/>
        <end position="30"/>
    </location>
</feature>
<keyword evidence="7" id="KW-0547">Nucleotide-binding</keyword>
<evidence type="ECO:0000256" key="5">
    <source>
        <dbReference type="ARBA" id="ARBA00022679"/>
    </source>
</evidence>
<keyword evidence="10 12" id="KW-1133">Transmembrane helix</keyword>
<name>A0A915YBH6_9BACT</name>
<evidence type="ECO:0000256" key="9">
    <source>
        <dbReference type="ARBA" id="ARBA00022840"/>
    </source>
</evidence>
<dbReference type="PROSITE" id="PS50109">
    <property type="entry name" value="HIS_KIN"/>
    <property type="match status" value="1"/>
</dbReference>
<evidence type="ECO:0000256" key="11">
    <source>
        <dbReference type="ARBA" id="ARBA00023136"/>
    </source>
</evidence>
<evidence type="ECO:0000256" key="7">
    <source>
        <dbReference type="ARBA" id="ARBA00022741"/>
    </source>
</evidence>
<dbReference type="InterPro" id="IPR036890">
    <property type="entry name" value="HATPase_C_sf"/>
</dbReference>
<dbReference type="Gene3D" id="3.30.450.350">
    <property type="entry name" value="CHASE domain"/>
    <property type="match status" value="1"/>
</dbReference>
<evidence type="ECO:0000256" key="6">
    <source>
        <dbReference type="ARBA" id="ARBA00022692"/>
    </source>
</evidence>
<keyword evidence="4" id="KW-0597">Phosphoprotein</keyword>
<dbReference type="KEGG" id="aup:AsAng_0006780"/>
<reference evidence="15" key="1">
    <citation type="submission" date="2022-09" db="EMBL/GenBank/DDBJ databases">
        <title>Aureispira anguillicida sp. nov., isolated from Leptocephalus of Japanese eel Anguilla japonica.</title>
        <authorList>
            <person name="Yuasa K."/>
            <person name="Mekata T."/>
            <person name="Ikunari K."/>
        </authorList>
    </citation>
    <scope>NUCLEOTIDE SEQUENCE</scope>
    <source>
        <strain evidence="15">EL160426</strain>
    </source>
</reference>